<dbReference type="EMBL" id="HBIW01010492">
    <property type="protein sequence ID" value="CAE0693512.1"/>
    <property type="molecule type" value="Transcribed_RNA"/>
</dbReference>
<proteinExistence type="predicted"/>
<protein>
    <submittedName>
        <fullName evidence="3">Uncharacterized protein</fullName>
    </submittedName>
</protein>
<evidence type="ECO:0000256" key="2">
    <source>
        <dbReference type="SAM" id="MobiDB-lite"/>
    </source>
</evidence>
<dbReference type="EMBL" id="CAKKNE010000005">
    <property type="protein sequence ID" value="CAH0376556.1"/>
    <property type="molecule type" value="Genomic_DNA"/>
</dbReference>
<feature type="coiled-coil region" evidence="1">
    <location>
        <begin position="84"/>
        <end position="136"/>
    </location>
</feature>
<evidence type="ECO:0000313" key="4">
    <source>
        <dbReference type="EMBL" id="CAH0376556.1"/>
    </source>
</evidence>
<dbReference type="Proteomes" id="UP000789595">
    <property type="component" value="Unassembled WGS sequence"/>
</dbReference>
<feature type="compositionally biased region" description="Basic and acidic residues" evidence="2">
    <location>
        <begin position="366"/>
        <end position="375"/>
    </location>
</feature>
<keyword evidence="1" id="KW-0175">Coiled coil</keyword>
<reference evidence="3" key="1">
    <citation type="submission" date="2021-01" db="EMBL/GenBank/DDBJ databases">
        <authorList>
            <person name="Corre E."/>
            <person name="Pelletier E."/>
            <person name="Niang G."/>
            <person name="Scheremetjew M."/>
            <person name="Finn R."/>
            <person name="Kale V."/>
            <person name="Holt S."/>
            <person name="Cochrane G."/>
            <person name="Meng A."/>
            <person name="Brown T."/>
            <person name="Cohen L."/>
        </authorList>
    </citation>
    <scope>NUCLEOTIDE SEQUENCE</scope>
    <source>
        <strain evidence="3">CCMP1756</strain>
    </source>
</reference>
<reference evidence="4" key="2">
    <citation type="submission" date="2021-11" db="EMBL/GenBank/DDBJ databases">
        <authorList>
            <consortium name="Genoscope - CEA"/>
            <person name="William W."/>
        </authorList>
    </citation>
    <scope>NUCLEOTIDE SEQUENCE</scope>
</reference>
<feature type="region of interest" description="Disordered" evidence="2">
    <location>
        <begin position="348"/>
        <end position="410"/>
    </location>
</feature>
<sequence>MAELSESITQLPAGDDLAALLLKRWTSGAADDAPENTSDDGSWVDVTAADENNDWCYLRADEIDGASDADDASPQCRSDGRVDAATLEAKLAAATAQIQALETQNAQLRRSASDKVDRDEVSLEDLERDLRAAAARCLNGDAAAEKECEHLSRALDAHPEKIKRDADQRAAWEREERPRCASALRRMRRVLPPWLATRGASVDTLEQAGLPRAVARRVFRERALWLTRMPASRIRKMALADLRRLDLGRLDVVELRAVYAALPSEFDADGDGAKAMWREDARRRLSALALREAEDKLLRREVRHPVYDALDAVGGPFDPDSEALAAVAAPSTTNLEAELAAVRQARQRIDAAPPAPGVAPRRPRPSRLDADDPRSRMVGAALSRAPPPRPRPAMAGDLLAGLQAAARRRA</sequence>
<evidence type="ECO:0000256" key="1">
    <source>
        <dbReference type="SAM" id="Coils"/>
    </source>
</evidence>
<gene>
    <name evidence="3" type="ORF">PCAL00307_LOCUS8948</name>
    <name evidence="4" type="ORF">PECAL_5P11540</name>
</gene>
<accession>A0A7S3ZTS5</accession>
<organism evidence="3">
    <name type="scientific">Pelagomonas calceolata</name>
    <dbReference type="NCBI Taxonomy" id="35677"/>
    <lineage>
        <taxon>Eukaryota</taxon>
        <taxon>Sar</taxon>
        <taxon>Stramenopiles</taxon>
        <taxon>Ochrophyta</taxon>
        <taxon>Pelagophyceae</taxon>
        <taxon>Pelagomonadales</taxon>
        <taxon>Pelagomonadaceae</taxon>
        <taxon>Pelagomonas</taxon>
    </lineage>
</organism>
<evidence type="ECO:0000313" key="3">
    <source>
        <dbReference type="EMBL" id="CAE0693512.1"/>
    </source>
</evidence>
<keyword evidence="5" id="KW-1185">Reference proteome</keyword>
<dbReference type="AlphaFoldDB" id="A0A7S3ZTS5"/>
<name>A0A7S3ZTS5_9STRA</name>
<feature type="compositionally biased region" description="Low complexity" evidence="2">
    <location>
        <begin position="392"/>
        <end position="410"/>
    </location>
</feature>
<evidence type="ECO:0000313" key="5">
    <source>
        <dbReference type="Proteomes" id="UP000789595"/>
    </source>
</evidence>